<gene>
    <name evidence="8" type="ORF">OMAG_002785</name>
</gene>
<proteinExistence type="predicted"/>
<dbReference type="InterPro" id="IPR027379">
    <property type="entry name" value="CLS_N"/>
</dbReference>
<comment type="subcellular location">
    <subcellularLocation>
        <location evidence="1">Cell membrane</location>
        <topology evidence="1">Multi-pass membrane protein</topology>
    </subcellularLocation>
</comment>
<organism evidence="8 9">
    <name type="scientific">Candidatus Omnitrophus magneticus</name>
    <dbReference type="NCBI Taxonomy" id="1609969"/>
    <lineage>
        <taxon>Bacteria</taxon>
        <taxon>Pseudomonadati</taxon>
        <taxon>Candidatus Omnitrophota</taxon>
        <taxon>Candidatus Omnitrophus</taxon>
    </lineage>
</organism>
<evidence type="ECO:0000313" key="9">
    <source>
        <dbReference type="Proteomes" id="UP000033428"/>
    </source>
</evidence>
<evidence type="ECO:0000256" key="2">
    <source>
        <dbReference type="ARBA" id="ARBA00022475"/>
    </source>
</evidence>
<keyword evidence="3 6" id="KW-0812">Transmembrane</keyword>
<evidence type="ECO:0000256" key="5">
    <source>
        <dbReference type="ARBA" id="ARBA00023136"/>
    </source>
</evidence>
<comment type="caution">
    <text evidence="8">The sequence shown here is derived from an EMBL/GenBank/DDBJ whole genome shotgun (WGS) entry which is preliminary data.</text>
</comment>
<dbReference type="AlphaFoldDB" id="A0A0F0CPB1"/>
<keyword evidence="2" id="KW-1003">Cell membrane</keyword>
<name>A0A0F0CPB1_9BACT</name>
<protein>
    <submittedName>
        <fullName evidence="8">Membrane protein</fullName>
    </submittedName>
</protein>
<feature type="domain" description="Cardiolipin synthase N-terminal" evidence="7">
    <location>
        <begin position="11"/>
        <end position="52"/>
    </location>
</feature>
<evidence type="ECO:0000256" key="1">
    <source>
        <dbReference type="ARBA" id="ARBA00004651"/>
    </source>
</evidence>
<evidence type="ECO:0000256" key="6">
    <source>
        <dbReference type="SAM" id="Phobius"/>
    </source>
</evidence>
<sequence>MGGLLGLVVLVLDIIAIIDVVKSSFENSKKILWVLLIVFLPLIGMILYFVIGKKK</sequence>
<keyword evidence="5 6" id="KW-0472">Membrane</keyword>
<evidence type="ECO:0000259" key="7">
    <source>
        <dbReference type="Pfam" id="PF13396"/>
    </source>
</evidence>
<feature type="transmembrane region" description="Helical" evidence="6">
    <location>
        <begin position="32"/>
        <end position="51"/>
    </location>
</feature>
<evidence type="ECO:0000256" key="3">
    <source>
        <dbReference type="ARBA" id="ARBA00022692"/>
    </source>
</evidence>
<keyword evidence="4 6" id="KW-1133">Transmembrane helix</keyword>
<dbReference type="EMBL" id="JYNY01000615">
    <property type="protein sequence ID" value="KJJ83356.1"/>
    <property type="molecule type" value="Genomic_DNA"/>
</dbReference>
<accession>A0A0F0CPB1</accession>
<evidence type="ECO:0000313" key="8">
    <source>
        <dbReference type="EMBL" id="KJJ83356.1"/>
    </source>
</evidence>
<reference evidence="8 9" key="1">
    <citation type="submission" date="2015-02" db="EMBL/GenBank/DDBJ databases">
        <title>Single-cell genomics of uncultivated deep-branching MTB reveals a conserved set of magnetosome genes.</title>
        <authorList>
            <person name="Kolinko S."/>
            <person name="Richter M."/>
            <person name="Glockner F.O."/>
            <person name="Brachmann A."/>
            <person name="Schuler D."/>
        </authorList>
    </citation>
    <scope>NUCLEOTIDE SEQUENCE [LARGE SCALE GENOMIC DNA]</scope>
    <source>
        <strain evidence="8">SKK-01</strain>
    </source>
</reference>
<dbReference type="Proteomes" id="UP000033428">
    <property type="component" value="Unassembled WGS sequence"/>
</dbReference>
<keyword evidence="9" id="KW-1185">Reference proteome</keyword>
<dbReference type="GO" id="GO:0005886">
    <property type="term" value="C:plasma membrane"/>
    <property type="evidence" value="ECO:0007669"/>
    <property type="project" value="UniProtKB-SubCell"/>
</dbReference>
<evidence type="ECO:0000256" key="4">
    <source>
        <dbReference type="ARBA" id="ARBA00022989"/>
    </source>
</evidence>
<dbReference type="Pfam" id="PF13396">
    <property type="entry name" value="PLDc_N"/>
    <property type="match status" value="1"/>
</dbReference>